<dbReference type="GO" id="GO:0005737">
    <property type="term" value="C:cytoplasm"/>
    <property type="evidence" value="ECO:0007669"/>
    <property type="project" value="UniProtKB-SubCell"/>
</dbReference>
<dbReference type="InterPro" id="IPR002036">
    <property type="entry name" value="YbeY"/>
</dbReference>
<proteinExistence type="inferred from homology"/>
<comment type="cofactor">
    <cofactor evidence="7">
        <name>Zn(2+)</name>
        <dbReference type="ChEBI" id="CHEBI:29105"/>
    </cofactor>
    <text evidence="7">Binds 1 zinc ion.</text>
</comment>
<sequence length="164" mass="17315">MAQALSVDVLVQSQQWSALEGVESLVERAAAAALARGSVQVLNGAELSVALSDDAAVRQLNAQWRGLDKPTNVLSFPAAEADELADAPHVGDIVLAFETVAREARDDGKTLADHTSHLVIHGLLHLLGFDHETDAEAEAMEAIEIAALSDLGIADPYADLELET</sequence>
<dbReference type="PANTHER" id="PTHR46986:SF1">
    <property type="entry name" value="ENDORIBONUCLEASE YBEY, CHLOROPLASTIC"/>
    <property type="match status" value="1"/>
</dbReference>
<reference evidence="8 9" key="1">
    <citation type="submission" date="2020-08" db="EMBL/GenBank/DDBJ databases">
        <title>Genomic Encyclopedia of Type Strains, Phase IV (KMG-IV): sequencing the most valuable type-strain genomes for metagenomic binning, comparative biology and taxonomic classification.</title>
        <authorList>
            <person name="Goeker M."/>
        </authorList>
    </citation>
    <scope>NUCLEOTIDE SEQUENCE [LARGE SCALE GENOMIC DNA]</scope>
    <source>
        <strain evidence="8 9">DSM 28760</strain>
    </source>
</reference>
<comment type="subcellular location">
    <subcellularLocation>
        <location evidence="7">Cytoplasm</location>
    </subcellularLocation>
</comment>
<evidence type="ECO:0000256" key="3">
    <source>
        <dbReference type="ARBA" id="ARBA00022723"/>
    </source>
</evidence>
<dbReference type="GO" id="GO:0008270">
    <property type="term" value="F:zinc ion binding"/>
    <property type="evidence" value="ECO:0007669"/>
    <property type="project" value="UniProtKB-UniRule"/>
</dbReference>
<feature type="binding site" evidence="7">
    <location>
        <position position="125"/>
    </location>
    <ligand>
        <name>Zn(2+)</name>
        <dbReference type="ChEBI" id="CHEBI:29105"/>
        <note>catalytic</note>
    </ligand>
</feature>
<accession>A0A7W5Z6G8</accession>
<dbReference type="SUPFAM" id="SSF55486">
    <property type="entry name" value="Metalloproteases ('zincins'), catalytic domain"/>
    <property type="match status" value="1"/>
</dbReference>
<keyword evidence="3 7" id="KW-0479">Metal-binding</keyword>
<dbReference type="HAMAP" id="MF_00009">
    <property type="entry name" value="Endoribonucl_YbeY"/>
    <property type="match status" value="1"/>
</dbReference>
<dbReference type="GO" id="GO:0006364">
    <property type="term" value="P:rRNA processing"/>
    <property type="evidence" value="ECO:0007669"/>
    <property type="project" value="UniProtKB-UniRule"/>
</dbReference>
<dbReference type="PROSITE" id="PS01306">
    <property type="entry name" value="UPF0054"/>
    <property type="match status" value="1"/>
</dbReference>
<dbReference type="Gene3D" id="3.40.390.30">
    <property type="entry name" value="Metalloproteases ('zincins'), catalytic domain"/>
    <property type="match status" value="1"/>
</dbReference>
<dbReference type="GO" id="GO:0004222">
    <property type="term" value="F:metalloendopeptidase activity"/>
    <property type="evidence" value="ECO:0007669"/>
    <property type="project" value="InterPro"/>
</dbReference>
<dbReference type="Pfam" id="PF02130">
    <property type="entry name" value="YbeY"/>
    <property type="match status" value="1"/>
</dbReference>
<dbReference type="RefSeq" id="WP_183754392.1">
    <property type="nucleotide sequence ID" value="NZ_JACICC010000010.1"/>
</dbReference>
<evidence type="ECO:0000256" key="6">
    <source>
        <dbReference type="ARBA" id="ARBA00022833"/>
    </source>
</evidence>
<comment type="function">
    <text evidence="7">Single strand-specific metallo-endoribonuclease involved in late-stage 70S ribosome quality control and in maturation of the 3' terminus of the 16S rRNA.</text>
</comment>
<dbReference type="InterPro" id="IPR023091">
    <property type="entry name" value="MetalPrtase_cat_dom_sf_prd"/>
</dbReference>
<name>A0A7W5Z6G8_9HYPH</name>
<evidence type="ECO:0000313" key="8">
    <source>
        <dbReference type="EMBL" id="MBB3811002.1"/>
    </source>
</evidence>
<keyword evidence="7" id="KW-0690">Ribosome biogenesis</keyword>
<keyword evidence="4 7" id="KW-0255">Endonuclease</keyword>
<dbReference type="PANTHER" id="PTHR46986">
    <property type="entry name" value="ENDORIBONUCLEASE YBEY, CHLOROPLASTIC"/>
    <property type="match status" value="1"/>
</dbReference>
<evidence type="ECO:0000256" key="1">
    <source>
        <dbReference type="ARBA" id="ARBA00010875"/>
    </source>
</evidence>
<evidence type="ECO:0000256" key="4">
    <source>
        <dbReference type="ARBA" id="ARBA00022759"/>
    </source>
</evidence>
<keyword evidence="2 7" id="KW-0540">Nuclease</keyword>
<comment type="caution">
    <text evidence="8">The sequence shown here is derived from an EMBL/GenBank/DDBJ whole genome shotgun (WGS) entry which is preliminary data.</text>
</comment>
<comment type="similarity">
    <text evidence="1 7">Belongs to the endoribonuclease YbeY family.</text>
</comment>
<keyword evidence="7" id="KW-0963">Cytoplasm</keyword>
<evidence type="ECO:0000256" key="7">
    <source>
        <dbReference type="HAMAP-Rule" id="MF_00009"/>
    </source>
</evidence>
<dbReference type="AlphaFoldDB" id="A0A7W5Z6G8"/>
<evidence type="ECO:0000256" key="5">
    <source>
        <dbReference type="ARBA" id="ARBA00022801"/>
    </source>
</evidence>
<dbReference type="Proteomes" id="UP000537592">
    <property type="component" value="Unassembled WGS sequence"/>
</dbReference>
<dbReference type="NCBIfam" id="TIGR00043">
    <property type="entry name" value="rRNA maturation RNase YbeY"/>
    <property type="match status" value="1"/>
</dbReference>
<keyword evidence="5 7" id="KW-0378">Hydrolase</keyword>
<feature type="binding site" evidence="7">
    <location>
        <position position="121"/>
    </location>
    <ligand>
        <name>Zn(2+)</name>
        <dbReference type="ChEBI" id="CHEBI:29105"/>
        <note>catalytic</note>
    </ligand>
</feature>
<gene>
    <name evidence="7" type="primary">ybeY</name>
    <name evidence="8" type="ORF">FHS81_003113</name>
</gene>
<dbReference type="EC" id="3.1.-.-" evidence="7"/>
<evidence type="ECO:0000313" key="9">
    <source>
        <dbReference type="Proteomes" id="UP000537592"/>
    </source>
</evidence>
<evidence type="ECO:0000256" key="2">
    <source>
        <dbReference type="ARBA" id="ARBA00022722"/>
    </source>
</evidence>
<keyword evidence="7" id="KW-0698">rRNA processing</keyword>
<keyword evidence="9" id="KW-1185">Reference proteome</keyword>
<dbReference type="InterPro" id="IPR020549">
    <property type="entry name" value="YbeY_CS"/>
</dbReference>
<dbReference type="GO" id="GO:0004521">
    <property type="term" value="F:RNA endonuclease activity"/>
    <property type="evidence" value="ECO:0007669"/>
    <property type="project" value="UniProtKB-UniRule"/>
</dbReference>
<dbReference type="EMBL" id="JACICC010000010">
    <property type="protein sequence ID" value="MBB3811002.1"/>
    <property type="molecule type" value="Genomic_DNA"/>
</dbReference>
<organism evidence="8 9">
    <name type="scientific">Pseudochelatococcus contaminans</name>
    <dbReference type="NCBI Taxonomy" id="1538103"/>
    <lineage>
        <taxon>Bacteria</taxon>
        <taxon>Pseudomonadati</taxon>
        <taxon>Pseudomonadota</taxon>
        <taxon>Alphaproteobacteria</taxon>
        <taxon>Hyphomicrobiales</taxon>
        <taxon>Chelatococcaceae</taxon>
        <taxon>Pseudochelatococcus</taxon>
    </lineage>
</organism>
<keyword evidence="6 7" id="KW-0862">Zinc</keyword>
<protein>
    <recommendedName>
        <fullName evidence="7">Endoribonuclease YbeY</fullName>
        <ecNumber evidence="7">3.1.-.-</ecNumber>
    </recommendedName>
</protein>
<feature type="binding site" evidence="7">
    <location>
        <position position="131"/>
    </location>
    <ligand>
        <name>Zn(2+)</name>
        <dbReference type="ChEBI" id="CHEBI:29105"/>
        <note>catalytic</note>
    </ligand>
</feature>